<proteinExistence type="predicted"/>
<organism evidence="1 2">
    <name type="scientific">Botrytis porri</name>
    <dbReference type="NCBI Taxonomy" id="87229"/>
    <lineage>
        <taxon>Eukaryota</taxon>
        <taxon>Fungi</taxon>
        <taxon>Dikarya</taxon>
        <taxon>Ascomycota</taxon>
        <taxon>Pezizomycotina</taxon>
        <taxon>Leotiomycetes</taxon>
        <taxon>Helotiales</taxon>
        <taxon>Sclerotiniaceae</taxon>
        <taxon>Botrytis</taxon>
    </lineage>
</organism>
<protein>
    <submittedName>
        <fullName evidence="1">Uncharacterized protein</fullName>
    </submittedName>
</protein>
<dbReference type="AlphaFoldDB" id="A0A4Z1KLF8"/>
<dbReference type="EMBL" id="PQXO01000267">
    <property type="protein sequence ID" value="TGO86901.1"/>
    <property type="molecule type" value="Genomic_DNA"/>
</dbReference>
<reference evidence="1 2" key="1">
    <citation type="submission" date="2017-12" db="EMBL/GenBank/DDBJ databases">
        <title>Comparative genomics of Botrytis spp.</title>
        <authorList>
            <person name="Valero-Jimenez C.A."/>
            <person name="Tapia P."/>
            <person name="Veloso J."/>
            <person name="Silva-Moreno E."/>
            <person name="Staats M."/>
            <person name="Valdes J.H."/>
            <person name="Van Kan J.A.L."/>
        </authorList>
    </citation>
    <scope>NUCLEOTIDE SEQUENCE [LARGE SCALE GENOMIC DNA]</scope>
    <source>
        <strain evidence="1 2">MUCL3349</strain>
    </source>
</reference>
<dbReference type="Proteomes" id="UP000297280">
    <property type="component" value="Unassembled WGS sequence"/>
</dbReference>
<evidence type="ECO:0000313" key="2">
    <source>
        <dbReference type="Proteomes" id="UP000297280"/>
    </source>
</evidence>
<comment type="caution">
    <text evidence="1">The sequence shown here is derived from an EMBL/GenBank/DDBJ whole genome shotgun (WGS) entry which is preliminary data.</text>
</comment>
<keyword evidence="2" id="KW-1185">Reference proteome</keyword>
<sequence length="95" mass="11073">MLLYYIEEEGLGPLRLIEKTLITKSFEVSMDKLWFAEFFTVDYFDNIDKSASITGYENVVLRIAEPLRPHTLCICKPDNEIKKHLTSRAGSDKEW</sequence>
<name>A0A4Z1KLF8_9HELO</name>
<gene>
    <name evidence="1" type="ORF">BPOR_0268g00150</name>
</gene>
<evidence type="ECO:0000313" key="1">
    <source>
        <dbReference type="EMBL" id="TGO86901.1"/>
    </source>
</evidence>
<accession>A0A4Z1KLF8</accession>